<reference evidence="1 2" key="1">
    <citation type="submission" date="2023-07" db="EMBL/GenBank/DDBJ databases">
        <title>Comparative genomics of wheat-associated soil bacteria to identify genetic determinants of phenazine resistance.</title>
        <authorList>
            <person name="Mouncey N."/>
        </authorList>
    </citation>
    <scope>NUCLEOTIDE SEQUENCE [LARGE SCALE GENOMIC DNA]</scope>
    <source>
        <strain evidence="1 2">W4I11</strain>
    </source>
</reference>
<name>A0ABU0S977_9HYPH</name>
<evidence type="ECO:0000313" key="2">
    <source>
        <dbReference type="Proteomes" id="UP001237780"/>
    </source>
</evidence>
<dbReference type="EMBL" id="JAUSZT010000003">
    <property type="protein sequence ID" value="MDQ0997026.1"/>
    <property type="molecule type" value="Genomic_DNA"/>
</dbReference>
<comment type="caution">
    <text evidence="1">The sequence shown here is derived from an EMBL/GenBank/DDBJ whole genome shotgun (WGS) entry which is preliminary data.</text>
</comment>
<sequence>MALTIYKDSSFKKKWNDLTGAEKRLADKEIDKFVSQIVGDHQLSNDFRHEIAKRLLDQTRTVDKPVQKGTTSLFDF</sequence>
<organism evidence="1 2">
    <name type="scientific">Phyllobacterium ifriqiyense</name>
    <dbReference type="NCBI Taxonomy" id="314238"/>
    <lineage>
        <taxon>Bacteria</taxon>
        <taxon>Pseudomonadati</taxon>
        <taxon>Pseudomonadota</taxon>
        <taxon>Alphaproteobacteria</taxon>
        <taxon>Hyphomicrobiales</taxon>
        <taxon>Phyllobacteriaceae</taxon>
        <taxon>Phyllobacterium</taxon>
    </lineage>
</organism>
<proteinExistence type="predicted"/>
<dbReference type="RefSeq" id="WP_307280512.1">
    <property type="nucleotide sequence ID" value="NZ_JAUSZT010000003.1"/>
</dbReference>
<evidence type="ECO:0000313" key="1">
    <source>
        <dbReference type="EMBL" id="MDQ0997026.1"/>
    </source>
</evidence>
<gene>
    <name evidence="1" type="ORF">QFZ34_002208</name>
</gene>
<accession>A0ABU0S977</accession>
<protein>
    <submittedName>
        <fullName evidence="1">Uncharacterized protein</fullName>
    </submittedName>
</protein>
<dbReference type="Proteomes" id="UP001237780">
    <property type="component" value="Unassembled WGS sequence"/>
</dbReference>
<keyword evidence="2" id="KW-1185">Reference proteome</keyword>